<comment type="caution">
    <text evidence="1">The sequence shown here is derived from an EMBL/GenBank/DDBJ whole genome shotgun (WGS) entry which is preliminary data.</text>
</comment>
<proteinExistence type="predicted"/>
<sequence length="86" mass="9372">MPLIQIEQDSPETIQAAREQITRLVGQLSKYAPSRDLQYGCQMHTTGYLAALVMHKLISMSVYDKLSAELESVCADTVAESATPAG</sequence>
<accession>A0A3M5MVK3</accession>
<organism evidence="1 2">
    <name type="scientific">Pseudomonas syringae pv. theae</name>
    <dbReference type="NCBI Taxonomy" id="103985"/>
    <lineage>
        <taxon>Bacteria</taxon>
        <taxon>Pseudomonadati</taxon>
        <taxon>Pseudomonadota</taxon>
        <taxon>Gammaproteobacteria</taxon>
        <taxon>Pseudomonadales</taxon>
        <taxon>Pseudomonadaceae</taxon>
        <taxon>Pseudomonas</taxon>
        <taxon>Pseudomonas syringae</taxon>
    </lineage>
</organism>
<reference evidence="1 2" key="1">
    <citation type="submission" date="2018-08" db="EMBL/GenBank/DDBJ databases">
        <title>Recombination of ecologically and evolutionarily significant loci maintains genetic cohesion in the Pseudomonas syringae species complex.</title>
        <authorList>
            <person name="Dillon M."/>
            <person name="Thakur S."/>
            <person name="Almeida R.N.D."/>
            <person name="Weir B.S."/>
            <person name="Guttman D.S."/>
        </authorList>
    </citation>
    <scope>NUCLEOTIDE SEQUENCE [LARGE SCALE GENOMIC DNA]</scope>
    <source>
        <strain evidence="1 2">ICMP 3934</strain>
    </source>
</reference>
<dbReference type="Proteomes" id="UP000282636">
    <property type="component" value="Unassembled WGS sequence"/>
</dbReference>
<dbReference type="AlphaFoldDB" id="A0A3M5MVK3"/>
<evidence type="ECO:0000313" key="1">
    <source>
        <dbReference type="EMBL" id="RMT64159.1"/>
    </source>
</evidence>
<protein>
    <submittedName>
        <fullName evidence="1">Uncharacterized protein</fullName>
    </submittedName>
</protein>
<dbReference type="EMBL" id="RBTL01000236">
    <property type="protein sequence ID" value="RMT64159.1"/>
    <property type="molecule type" value="Genomic_DNA"/>
</dbReference>
<dbReference type="RefSeq" id="WP_019333458.1">
    <property type="nucleotide sequence ID" value="NZ_BQUM01000005.1"/>
</dbReference>
<name>A0A3M5MVK3_PSESX</name>
<evidence type="ECO:0000313" key="2">
    <source>
        <dbReference type="Proteomes" id="UP000282636"/>
    </source>
</evidence>
<gene>
    <name evidence="1" type="ORF">ALP44_01333</name>
</gene>